<name>A0ABM7RD82_9BACT</name>
<dbReference type="PANTHER" id="PTHR10827:SF98">
    <property type="entry name" value="45 KDA CALCIUM-BINDING PROTEIN"/>
    <property type="match status" value="1"/>
</dbReference>
<dbReference type="Gene3D" id="1.10.238.10">
    <property type="entry name" value="EF-hand"/>
    <property type="match status" value="3"/>
</dbReference>
<feature type="region of interest" description="Disordered" evidence="3">
    <location>
        <begin position="18"/>
        <end position="177"/>
    </location>
</feature>
<organism evidence="6 7">
    <name type="scientific">Haloferula helveola</name>
    <dbReference type="NCBI Taxonomy" id="490095"/>
    <lineage>
        <taxon>Bacteria</taxon>
        <taxon>Pseudomonadati</taxon>
        <taxon>Verrucomicrobiota</taxon>
        <taxon>Verrucomicrobiia</taxon>
        <taxon>Verrucomicrobiales</taxon>
        <taxon>Verrucomicrobiaceae</taxon>
        <taxon>Haloferula</taxon>
    </lineage>
</organism>
<protein>
    <recommendedName>
        <fullName evidence="5">EF-hand domain-containing protein</fullName>
    </recommendedName>
</protein>
<dbReference type="RefSeq" id="WP_338684714.1">
    <property type="nucleotide sequence ID" value="NZ_AP024702.1"/>
</dbReference>
<evidence type="ECO:0000256" key="2">
    <source>
        <dbReference type="ARBA" id="ARBA00022737"/>
    </source>
</evidence>
<dbReference type="EMBL" id="AP024702">
    <property type="protein sequence ID" value="BCX48468.1"/>
    <property type="molecule type" value="Genomic_DNA"/>
</dbReference>
<dbReference type="SMART" id="SM00054">
    <property type="entry name" value="EFh"/>
    <property type="match status" value="3"/>
</dbReference>
<keyword evidence="2" id="KW-0677">Repeat</keyword>
<evidence type="ECO:0000256" key="3">
    <source>
        <dbReference type="SAM" id="MobiDB-lite"/>
    </source>
</evidence>
<keyword evidence="4" id="KW-0732">Signal</keyword>
<feature type="compositionally biased region" description="Basic and acidic residues" evidence="3">
    <location>
        <begin position="24"/>
        <end position="35"/>
    </location>
</feature>
<dbReference type="PANTHER" id="PTHR10827">
    <property type="entry name" value="RETICULOCALBIN"/>
    <property type="match status" value="1"/>
</dbReference>
<dbReference type="Proteomes" id="UP001374893">
    <property type="component" value="Chromosome"/>
</dbReference>
<accession>A0ABM7RD82</accession>
<evidence type="ECO:0000313" key="6">
    <source>
        <dbReference type="EMBL" id="BCX48468.1"/>
    </source>
</evidence>
<dbReference type="InterPro" id="IPR011992">
    <property type="entry name" value="EF-hand-dom_pair"/>
</dbReference>
<feature type="compositionally biased region" description="Basic and acidic residues" evidence="3">
    <location>
        <begin position="43"/>
        <end position="132"/>
    </location>
</feature>
<reference evidence="6 7" key="1">
    <citation type="submission" date="2021-06" db="EMBL/GenBank/DDBJ databases">
        <title>Complete genome of Haloferula helveola possessing various polysaccharide degrading enzymes.</title>
        <authorList>
            <person name="Takami H."/>
            <person name="Huang C."/>
            <person name="Hamasaki K."/>
        </authorList>
    </citation>
    <scope>NUCLEOTIDE SEQUENCE [LARGE SCALE GENOMIC DNA]</scope>
    <source>
        <strain evidence="6 7">CN-1</strain>
    </source>
</reference>
<dbReference type="CDD" id="cd00051">
    <property type="entry name" value="EFh"/>
    <property type="match status" value="2"/>
</dbReference>
<evidence type="ECO:0000256" key="4">
    <source>
        <dbReference type="SAM" id="SignalP"/>
    </source>
</evidence>
<keyword evidence="7" id="KW-1185">Reference proteome</keyword>
<proteinExistence type="predicted"/>
<gene>
    <name evidence="6" type="ORF">HAHE_23760</name>
</gene>
<dbReference type="InterPro" id="IPR002048">
    <property type="entry name" value="EF_hand_dom"/>
</dbReference>
<dbReference type="Pfam" id="PF13499">
    <property type="entry name" value="EF-hand_7"/>
    <property type="match status" value="1"/>
</dbReference>
<evidence type="ECO:0000259" key="5">
    <source>
        <dbReference type="PROSITE" id="PS50222"/>
    </source>
</evidence>
<keyword evidence="1" id="KW-0479">Metal-binding</keyword>
<sequence>MKTTVICSTLALLVAGSITASAQDGDKPKGPRGDRQLPPQILEKFDKDGDGKLNEEERKAAMEARKGQAEARRKEMLEKYDKDGDGKLSEEEREAVKADMKAKHEALLAKYDADKDGKLSAEERKAAIDAGEKLPPMRGPGGPGGKDRPGAKKPGKDGKPGKDAPKGPRKRPEGGDA</sequence>
<feature type="compositionally biased region" description="Basic and acidic residues" evidence="3">
    <location>
        <begin position="145"/>
        <end position="177"/>
    </location>
</feature>
<feature type="signal peptide" evidence="4">
    <location>
        <begin position="1"/>
        <end position="22"/>
    </location>
</feature>
<evidence type="ECO:0000256" key="1">
    <source>
        <dbReference type="ARBA" id="ARBA00022723"/>
    </source>
</evidence>
<feature type="domain" description="EF-hand" evidence="5">
    <location>
        <begin position="68"/>
        <end position="103"/>
    </location>
</feature>
<dbReference type="PROSITE" id="PS50222">
    <property type="entry name" value="EF_HAND_2"/>
    <property type="match status" value="1"/>
</dbReference>
<dbReference type="Pfam" id="PF13202">
    <property type="entry name" value="EF-hand_5"/>
    <property type="match status" value="1"/>
</dbReference>
<dbReference type="SUPFAM" id="SSF47473">
    <property type="entry name" value="EF-hand"/>
    <property type="match status" value="1"/>
</dbReference>
<feature type="chain" id="PRO_5046529773" description="EF-hand domain-containing protein" evidence="4">
    <location>
        <begin position="23"/>
        <end position="177"/>
    </location>
</feature>
<evidence type="ECO:0000313" key="7">
    <source>
        <dbReference type="Proteomes" id="UP001374893"/>
    </source>
</evidence>